<feature type="transmembrane region" description="Helical" evidence="1">
    <location>
        <begin position="70"/>
        <end position="90"/>
    </location>
</feature>
<dbReference type="EMBL" id="JAAGBB010000045">
    <property type="protein sequence ID" value="MBR0667965.1"/>
    <property type="molecule type" value="Genomic_DNA"/>
</dbReference>
<keyword evidence="3" id="KW-1185">Reference proteome</keyword>
<feature type="transmembrane region" description="Helical" evidence="1">
    <location>
        <begin position="221"/>
        <end position="249"/>
    </location>
</feature>
<keyword evidence="1" id="KW-1133">Transmembrane helix</keyword>
<keyword evidence="1" id="KW-0812">Transmembrane</keyword>
<reference evidence="3" key="1">
    <citation type="journal article" date="2021" name="Syst. Appl. Microbiol.">
        <title>Roseomonas hellenica sp. nov., isolated from roots of wild-growing Alkanna tinctoria.</title>
        <authorList>
            <person name="Rat A."/>
            <person name="Naranjo H.D."/>
            <person name="Lebbe L."/>
            <person name="Cnockaert M."/>
            <person name="Krigas N."/>
            <person name="Grigoriadou K."/>
            <person name="Maloupa E."/>
            <person name="Willems A."/>
        </authorList>
    </citation>
    <scope>NUCLEOTIDE SEQUENCE [LARGE SCALE GENOMIC DNA]</scope>
    <source>
        <strain evidence="3">LMG 31523</strain>
    </source>
</reference>
<dbReference type="Proteomes" id="UP001196870">
    <property type="component" value="Unassembled WGS sequence"/>
</dbReference>
<comment type="caution">
    <text evidence="2">The sequence shown here is derived from an EMBL/GenBank/DDBJ whole genome shotgun (WGS) entry which is preliminary data.</text>
</comment>
<name>A0ABS5F754_9PROT</name>
<dbReference type="Pfam" id="PF09955">
    <property type="entry name" value="DUF2189"/>
    <property type="match status" value="1"/>
</dbReference>
<feature type="transmembrane region" description="Helical" evidence="1">
    <location>
        <begin position="139"/>
        <end position="157"/>
    </location>
</feature>
<protein>
    <submittedName>
        <fullName evidence="2">DUF2189 domain-containing protein</fullName>
    </submittedName>
</protein>
<proteinExistence type="predicted"/>
<evidence type="ECO:0000256" key="1">
    <source>
        <dbReference type="SAM" id="Phobius"/>
    </source>
</evidence>
<dbReference type="RefSeq" id="WP_211855741.1">
    <property type="nucleotide sequence ID" value="NZ_JAAGBB010000045.1"/>
</dbReference>
<gene>
    <name evidence="2" type="ORF">GXW71_26660</name>
</gene>
<feature type="transmembrane region" description="Helical" evidence="1">
    <location>
        <begin position="169"/>
        <end position="196"/>
    </location>
</feature>
<feature type="transmembrane region" description="Helical" evidence="1">
    <location>
        <begin position="45"/>
        <end position="64"/>
    </location>
</feature>
<dbReference type="InterPro" id="IPR018692">
    <property type="entry name" value="DUF2189"/>
</dbReference>
<keyword evidence="1" id="KW-0472">Membrane</keyword>
<evidence type="ECO:0000313" key="2">
    <source>
        <dbReference type="EMBL" id="MBR0667965.1"/>
    </source>
</evidence>
<sequence length="263" mass="28113">MANASTADGMVTAHADPIPRRIGMADLWTALSRGYDDFLAAPTQLIFLGIIYPIIGLIAARFASGDGLPLLYPLVAGLSLMGPLAAVGIYELSRRREQGAEVSWVNALDVIHSPSLPAIIGLGLILCVIFVAWLFAAQMVYWATMGNWIPASIGDFFGRILGTREGWNLILIGNAVGFLFAVLVLTITVVSFPMLIDRPVGVRVAVRTSIRAVLMNPGPMAVWGLIVAALLLVGCLPLFVGLAVVMPLLGHATWHLYRQVVGS</sequence>
<feature type="transmembrane region" description="Helical" evidence="1">
    <location>
        <begin position="111"/>
        <end position="133"/>
    </location>
</feature>
<organism evidence="2 3">
    <name type="scientific">Plastoroseomonas hellenica</name>
    <dbReference type="NCBI Taxonomy" id="2687306"/>
    <lineage>
        <taxon>Bacteria</taxon>
        <taxon>Pseudomonadati</taxon>
        <taxon>Pseudomonadota</taxon>
        <taxon>Alphaproteobacteria</taxon>
        <taxon>Acetobacterales</taxon>
        <taxon>Acetobacteraceae</taxon>
        <taxon>Plastoroseomonas</taxon>
    </lineage>
</organism>
<evidence type="ECO:0000313" key="3">
    <source>
        <dbReference type="Proteomes" id="UP001196870"/>
    </source>
</evidence>
<accession>A0ABS5F754</accession>